<dbReference type="OrthoDB" id="5866454at2759"/>
<name>A0A8S1GWN4_9PELO</name>
<comment type="caution">
    <text evidence="1">The sequence shown here is derived from an EMBL/GenBank/DDBJ whole genome shotgun (WGS) entry which is preliminary data.</text>
</comment>
<dbReference type="Proteomes" id="UP000835052">
    <property type="component" value="Unassembled WGS sequence"/>
</dbReference>
<accession>A0A8S1GWN4</accession>
<sequence length="117" mass="13030">MESNLDVGSCLLDECSSNSSLRKFSALSATSSLLNVASEGSMSRKRSIRERMKEIEQRRHPKKPTPPSIFEAAQLIGKFNGQRIDLLSGGLLGSLHDCFKNSQVFERKRLSPFGLSW</sequence>
<protein>
    <submittedName>
        <fullName evidence="1">Uncharacterized protein</fullName>
    </submittedName>
</protein>
<evidence type="ECO:0000313" key="1">
    <source>
        <dbReference type="EMBL" id="CAD6187424.1"/>
    </source>
</evidence>
<proteinExistence type="predicted"/>
<evidence type="ECO:0000313" key="2">
    <source>
        <dbReference type="Proteomes" id="UP000835052"/>
    </source>
</evidence>
<dbReference type="EMBL" id="CAJGYM010000006">
    <property type="protein sequence ID" value="CAD6187424.1"/>
    <property type="molecule type" value="Genomic_DNA"/>
</dbReference>
<gene>
    <name evidence="1" type="ORF">CAUJ_LOCUS3343</name>
</gene>
<reference evidence="1" key="1">
    <citation type="submission" date="2020-10" db="EMBL/GenBank/DDBJ databases">
        <authorList>
            <person name="Kikuchi T."/>
        </authorList>
    </citation>
    <scope>NUCLEOTIDE SEQUENCE</scope>
    <source>
        <strain evidence="1">NKZ352</strain>
    </source>
</reference>
<organism evidence="1 2">
    <name type="scientific">Caenorhabditis auriculariae</name>
    <dbReference type="NCBI Taxonomy" id="2777116"/>
    <lineage>
        <taxon>Eukaryota</taxon>
        <taxon>Metazoa</taxon>
        <taxon>Ecdysozoa</taxon>
        <taxon>Nematoda</taxon>
        <taxon>Chromadorea</taxon>
        <taxon>Rhabditida</taxon>
        <taxon>Rhabditina</taxon>
        <taxon>Rhabditomorpha</taxon>
        <taxon>Rhabditoidea</taxon>
        <taxon>Rhabditidae</taxon>
        <taxon>Peloderinae</taxon>
        <taxon>Caenorhabditis</taxon>
    </lineage>
</organism>
<dbReference type="AlphaFoldDB" id="A0A8S1GWN4"/>
<keyword evidence="2" id="KW-1185">Reference proteome</keyword>